<evidence type="ECO:0000256" key="1">
    <source>
        <dbReference type="ARBA" id="ARBA00022692"/>
    </source>
</evidence>
<dbReference type="PANTHER" id="PTHR23521:SF3">
    <property type="entry name" value="MFS TRANSPORTER"/>
    <property type="match status" value="1"/>
</dbReference>
<feature type="transmembrane region" description="Helical" evidence="4">
    <location>
        <begin position="306"/>
        <end position="324"/>
    </location>
</feature>
<reference evidence="6 7" key="1">
    <citation type="journal article" date="2011" name="Syst. Appl. Microbiol.">
        <title>Defluviimonas denitrificans gen. nov., sp. nov., and Pararhodobacter aggregans gen. nov., sp. nov., non-phototrophic Rhodobacteraceae from the biofilter of a marine aquaculture.</title>
        <authorList>
            <person name="Foesel B.U."/>
            <person name="Drake H.L."/>
            <person name="Schramm A."/>
        </authorList>
    </citation>
    <scope>NUCLEOTIDE SEQUENCE [LARGE SCALE GENOMIC DNA]</scope>
    <source>
        <strain evidence="6 7">D1-19</strain>
    </source>
</reference>
<feature type="transmembrane region" description="Helical" evidence="4">
    <location>
        <begin position="280"/>
        <end position="300"/>
    </location>
</feature>
<keyword evidence="2 4" id="KW-1133">Transmembrane helix</keyword>
<feature type="transmembrane region" description="Helical" evidence="4">
    <location>
        <begin position="166"/>
        <end position="186"/>
    </location>
</feature>
<feature type="transmembrane region" description="Helical" evidence="4">
    <location>
        <begin position="81"/>
        <end position="99"/>
    </location>
</feature>
<evidence type="ECO:0000256" key="2">
    <source>
        <dbReference type="ARBA" id="ARBA00022989"/>
    </source>
</evidence>
<keyword evidence="3 4" id="KW-0472">Membrane</keyword>
<dbReference type="InterPro" id="IPR011701">
    <property type="entry name" value="MFS"/>
</dbReference>
<feature type="transmembrane region" description="Helical" evidence="4">
    <location>
        <begin position="336"/>
        <end position="361"/>
    </location>
</feature>
<organism evidence="6 7">
    <name type="scientific">Pararhodobacter aggregans</name>
    <dbReference type="NCBI Taxonomy" id="404875"/>
    <lineage>
        <taxon>Bacteria</taxon>
        <taxon>Pseudomonadati</taxon>
        <taxon>Pseudomonadota</taxon>
        <taxon>Alphaproteobacteria</taxon>
        <taxon>Rhodobacterales</taxon>
        <taxon>Paracoccaceae</taxon>
        <taxon>Pararhodobacter</taxon>
    </lineage>
</organism>
<dbReference type="GO" id="GO:0005886">
    <property type="term" value="C:plasma membrane"/>
    <property type="evidence" value="ECO:0007669"/>
    <property type="project" value="TreeGrafter"/>
</dbReference>
<dbReference type="Proteomes" id="UP000244810">
    <property type="component" value="Unassembled WGS sequence"/>
</dbReference>
<feature type="transmembrane region" description="Helical" evidence="4">
    <location>
        <begin position="252"/>
        <end position="273"/>
    </location>
</feature>
<dbReference type="AlphaFoldDB" id="A0A2T7USK5"/>
<feature type="transmembrane region" description="Helical" evidence="4">
    <location>
        <begin position="12"/>
        <end position="31"/>
    </location>
</feature>
<dbReference type="PROSITE" id="PS50850">
    <property type="entry name" value="MFS"/>
    <property type="match status" value="1"/>
</dbReference>
<gene>
    <name evidence="6" type="ORF">DDE23_09355</name>
</gene>
<keyword evidence="7" id="KW-1185">Reference proteome</keyword>
<dbReference type="Gene3D" id="1.20.1250.20">
    <property type="entry name" value="MFS general substrate transporter like domains"/>
    <property type="match status" value="2"/>
</dbReference>
<evidence type="ECO:0000256" key="3">
    <source>
        <dbReference type="ARBA" id="ARBA00023136"/>
    </source>
</evidence>
<dbReference type="SUPFAM" id="SSF103473">
    <property type="entry name" value="MFS general substrate transporter"/>
    <property type="match status" value="1"/>
</dbReference>
<dbReference type="PANTHER" id="PTHR23521">
    <property type="entry name" value="TRANSPORTER MFS SUPERFAMILY"/>
    <property type="match status" value="1"/>
</dbReference>
<evidence type="ECO:0000313" key="7">
    <source>
        <dbReference type="Proteomes" id="UP000244810"/>
    </source>
</evidence>
<accession>A0A2T7USK5</accession>
<dbReference type="EMBL" id="QDDR01000004">
    <property type="protein sequence ID" value="PVE47644.1"/>
    <property type="molecule type" value="Genomic_DNA"/>
</dbReference>
<dbReference type="RefSeq" id="WP_107751016.1">
    <property type="nucleotide sequence ID" value="NZ_QBKF01000003.1"/>
</dbReference>
<keyword evidence="1 4" id="KW-0812">Transmembrane</keyword>
<feature type="transmembrane region" description="Helical" evidence="4">
    <location>
        <begin position="51"/>
        <end position="69"/>
    </location>
</feature>
<evidence type="ECO:0000313" key="6">
    <source>
        <dbReference type="EMBL" id="PVE47644.1"/>
    </source>
</evidence>
<name>A0A2T7USK5_9RHOB</name>
<dbReference type="OrthoDB" id="9781976at2"/>
<dbReference type="Pfam" id="PF07690">
    <property type="entry name" value="MFS_1"/>
    <property type="match status" value="1"/>
</dbReference>
<sequence>MTPAPQAEGRWRMLAILCLGVAGVLATWFSATAILPELVTLWDLDAARTSWLTNAVQLGFVVGAIGASLVNLPDIVPMPRLMAVSAVLAAASNAALLVVGPDGAILARFVTGVALAGVYPPAMKLMATWFVRGRGLALGLLIGALTLGSSMPHLVRALAEGIDWRLVVWVTSGLALAAALVFASMVHEGPSPFARATFDPRQSLSVFTNRPLFLANLGYFGHMWELYALWAWILAFAAAAEAGMQPFPFGSASMLSFVVVASGAVGCLLGGWLSDRIGRCLTCAGMMLISGGCAALIGFFFDGPPLVLALIALLWGITVIGDSAQFSAAVTELAEGAFVGTALALQMGLGFGLTVLAIWALPHFAEWIGGWRWAFLFLVPGPLIGAAAMLALRRLPEATRLAQGAR</sequence>
<feature type="transmembrane region" description="Helical" evidence="4">
    <location>
        <begin position="105"/>
        <end position="123"/>
    </location>
</feature>
<evidence type="ECO:0000256" key="4">
    <source>
        <dbReference type="SAM" id="Phobius"/>
    </source>
</evidence>
<evidence type="ECO:0000259" key="5">
    <source>
        <dbReference type="PROSITE" id="PS50850"/>
    </source>
</evidence>
<proteinExistence type="predicted"/>
<protein>
    <submittedName>
        <fullName evidence="6">MFS transporter</fullName>
    </submittedName>
</protein>
<feature type="transmembrane region" description="Helical" evidence="4">
    <location>
        <begin position="373"/>
        <end position="392"/>
    </location>
</feature>
<feature type="transmembrane region" description="Helical" evidence="4">
    <location>
        <begin position="135"/>
        <end position="154"/>
    </location>
</feature>
<comment type="caution">
    <text evidence="6">The sequence shown here is derived from an EMBL/GenBank/DDBJ whole genome shotgun (WGS) entry which is preliminary data.</text>
</comment>
<dbReference type="InterPro" id="IPR020846">
    <property type="entry name" value="MFS_dom"/>
</dbReference>
<dbReference type="InterPro" id="IPR036259">
    <property type="entry name" value="MFS_trans_sf"/>
</dbReference>
<feature type="transmembrane region" description="Helical" evidence="4">
    <location>
        <begin position="219"/>
        <end position="240"/>
    </location>
</feature>
<dbReference type="GO" id="GO:0022857">
    <property type="term" value="F:transmembrane transporter activity"/>
    <property type="evidence" value="ECO:0007669"/>
    <property type="project" value="InterPro"/>
</dbReference>
<feature type="domain" description="Major facilitator superfamily (MFS) profile" evidence="5">
    <location>
        <begin position="211"/>
        <end position="406"/>
    </location>
</feature>